<dbReference type="AlphaFoldDB" id="A0A318E6A0"/>
<evidence type="ECO:0000256" key="2">
    <source>
        <dbReference type="SAM" id="SignalP"/>
    </source>
</evidence>
<evidence type="ECO:0000256" key="1">
    <source>
        <dbReference type="SAM" id="MobiDB-lite"/>
    </source>
</evidence>
<organism evidence="3 4">
    <name type="scientific">Sinimarinibacterium flocculans</name>
    <dbReference type="NCBI Taxonomy" id="985250"/>
    <lineage>
        <taxon>Bacteria</taxon>
        <taxon>Pseudomonadati</taxon>
        <taxon>Pseudomonadota</taxon>
        <taxon>Gammaproteobacteria</taxon>
        <taxon>Nevskiales</taxon>
        <taxon>Nevskiaceae</taxon>
        <taxon>Sinimarinibacterium</taxon>
    </lineage>
</organism>
<proteinExistence type="predicted"/>
<protein>
    <submittedName>
        <fullName evidence="3">Uncharacterized protein</fullName>
    </submittedName>
</protein>
<sequence length="184" mass="20459">MYRHSALLRLLLTVCAAGLSGCVTSPYYTPARSSVYYVQDPWFYRNGYRYCHDVWYGCSRPYYGNSYYGGYPPPPAHPPPPAKPPPRPRPPPDDEPVYAPKPPRLIRLGHSEPAPGRVIAPAPAKPPVTVRAPAKPLIKAPQASLPQQAPARAAAPPVSHERSRTADRPQSAARPRLLRERRER</sequence>
<dbReference type="PROSITE" id="PS51257">
    <property type="entry name" value="PROKAR_LIPOPROTEIN"/>
    <property type="match status" value="1"/>
</dbReference>
<feature type="signal peptide" evidence="2">
    <location>
        <begin position="1"/>
        <end position="25"/>
    </location>
</feature>
<keyword evidence="2" id="KW-0732">Signal</keyword>
<name>A0A318E6A0_9GAMM</name>
<reference evidence="3 4" key="1">
    <citation type="submission" date="2018-04" db="EMBL/GenBank/DDBJ databases">
        <title>Genomic Encyclopedia of Type Strains, Phase IV (KMG-IV): sequencing the most valuable type-strain genomes for metagenomic binning, comparative biology and taxonomic classification.</title>
        <authorList>
            <person name="Goeker M."/>
        </authorList>
    </citation>
    <scope>NUCLEOTIDE SEQUENCE [LARGE SCALE GENOMIC DNA]</scope>
    <source>
        <strain evidence="3 4">DSM 104150</strain>
    </source>
</reference>
<dbReference type="Proteomes" id="UP000248330">
    <property type="component" value="Unassembled WGS sequence"/>
</dbReference>
<feature type="compositionally biased region" description="Pro residues" evidence="1">
    <location>
        <begin position="75"/>
        <end position="89"/>
    </location>
</feature>
<keyword evidence="4" id="KW-1185">Reference proteome</keyword>
<feature type="chain" id="PRO_5016452597" evidence="2">
    <location>
        <begin position="26"/>
        <end position="184"/>
    </location>
</feature>
<evidence type="ECO:0000313" key="3">
    <source>
        <dbReference type="EMBL" id="PXV66166.1"/>
    </source>
</evidence>
<comment type="caution">
    <text evidence="3">The sequence shown here is derived from an EMBL/GenBank/DDBJ whole genome shotgun (WGS) entry which is preliminary data.</text>
</comment>
<dbReference type="EMBL" id="QICN01000008">
    <property type="protein sequence ID" value="PXV66166.1"/>
    <property type="molecule type" value="Genomic_DNA"/>
</dbReference>
<evidence type="ECO:0000313" key="4">
    <source>
        <dbReference type="Proteomes" id="UP000248330"/>
    </source>
</evidence>
<feature type="compositionally biased region" description="Low complexity" evidence="1">
    <location>
        <begin position="140"/>
        <end position="157"/>
    </location>
</feature>
<accession>A0A318E6A0</accession>
<feature type="region of interest" description="Disordered" evidence="1">
    <location>
        <begin position="75"/>
        <end position="184"/>
    </location>
</feature>
<gene>
    <name evidence="3" type="ORF">C8D93_108141</name>
</gene>